<dbReference type="Proteomes" id="UP001566331">
    <property type="component" value="Unassembled WGS sequence"/>
</dbReference>
<dbReference type="PROSITE" id="PS00018">
    <property type="entry name" value="EF_HAND_1"/>
    <property type="match status" value="2"/>
</dbReference>
<dbReference type="SUPFAM" id="SSF47473">
    <property type="entry name" value="EF-hand"/>
    <property type="match status" value="1"/>
</dbReference>
<reference evidence="2 3" key="1">
    <citation type="submission" date="2024-07" db="EMBL/GenBank/DDBJ databases">
        <title>Luteimonas salilacus sp. nov., isolated from the shore soil of Salt Lake in Tibet of China.</title>
        <authorList>
            <person name="Zhang X."/>
            <person name="Li A."/>
        </authorList>
    </citation>
    <scope>NUCLEOTIDE SEQUENCE [LARGE SCALE GENOMIC DNA]</scope>
    <source>
        <strain evidence="2 3">B3-2-R+30</strain>
    </source>
</reference>
<evidence type="ECO:0000313" key="2">
    <source>
        <dbReference type="EMBL" id="MEZ0476350.1"/>
    </source>
</evidence>
<name>A0ABV4HUC8_9GAMM</name>
<dbReference type="InterPro" id="IPR002048">
    <property type="entry name" value="EF_hand_dom"/>
</dbReference>
<feature type="domain" description="EF-hand" evidence="1">
    <location>
        <begin position="79"/>
        <end position="109"/>
    </location>
</feature>
<keyword evidence="3" id="KW-1185">Reference proteome</keyword>
<comment type="caution">
    <text evidence="2">The sequence shown here is derived from an EMBL/GenBank/DDBJ whole genome shotgun (WGS) entry which is preliminary data.</text>
</comment>
<proteinExistence type="predicted"/>
<gene>
    <name evidence="2" type="ORF">AB6713_17275</name>
</gene>
<dbReference type="InterPro" id="IPR011992">
    <property type="entry name" value="EF-hand-dom_pair"/>
</dbReference>
<evidence type="ECO:0000259" key="1">
    <source>
        <dbReference type="PROSITE" id="PS50222"/>
    </source>
</evidence>
<dbReference type="RefSeq" id="WP_370565638.1">
    <property type="nucleotide sequence ID" value="NZ_JBFWIB010000021.1"/>
</dbReference>
<dbReference type="Gene3D" id="1.10.238.10">
    <property type="entry name" value="EF-hand"/>
    <property type="match status" value="1"/>
</dbReference>
<sequence length="109" mass="11950">MSVLVASVVAAAVPTLRAQVTETGEYLARMDGDGDGRVSLAEYLDWMSYAFDGMDRNGDGVLTADEQPGGKGKPINRAEYRARLTDRFNRQDLNRDGFLDARELAAPPR</sequence>
<dbReference type="EMBL" id="JBFWIC010000033">
    <property type="protein sequence ID" value="MEZ0476350.1"/>
    <property type="molecule type" value="Genomic_DNA"/>
</dbReference>
<feature type="domain" description="EF-hand" evidence="1">
    <location>
        <begin position="18"/>
        <end position="53"/>
    </location>
</feature>
<dbReference type="InterPro" id="IPR018247">
    <property type="entry name" value="EF_Hand_1_Ca_BS"/>
</dbReference>
<dbReference type="Pfam" id="PF13202">
    <property type="entry name" value="EF-hand_5"/>
    <property type="match status" value="3"/>
</dbReference>
<evidence type="ECO:0000313" key="3">
    <source>
        <dbReference type="Proteomes" id="UP001566331"/>
    </source>
</evidence>
<accession>A0ABV4HUC8</accession>
<organism evidence="2 3">
    <name type="scientific">Luteimonas salinilitoris</name>
    <dbReference type="NCBI Taxonomy" id="3237697"/>
    <lineage>
        <taxon>Bacteria</taxon>
        <taxon>Pseudomonadati</taxon>
        <taxon>Pseudomonadota</taxon>
        <taxon>Gammaproteobacteria</taxon>
        <taxon>Lysobacterales</taxon>
        <taxon>Lysobacteraceae</taxon>
        <taxon>Luteimonas</taxon>
    </lineage>
</organism>
<dbReference type="PROSITE" id="PS50222">
    <property type="entry name" value="EF_HAND_2"/>
    <property type="match status" value="2"/>
</dbReference>
<protein>
    <recommendedName>
        <fullName evidence="1">EF-hand domain-containing protein</fullName>
    </recommendedName>
</protein>